<accession>A0ABU2B7T5</accession>
<dbReference type="InterPro" id="IPR025324">
    <property type="entry name" value="DUF4230"/>
</dbReference>
<evidence type="ECO:0000313" key="1">
    <source>
        <dbReference type="EMBL" id="MDR7354668.1"/>
    </source>
</evidence>
<sequence length="207" mass="22730">MSIILRKTLVTLIVAVVLAGAGVFAILKSGYFDEPVETITASTIGGSFEQIAELSVEEYNFTNVGKFENAGRKLYGITVPLTGKHFLISYDGVVKAGIRDFTAIDVEIRDEAQKIVLTAPKVEITNSKIEPASVIVYDQSMNPLNQINVGDLTKFLSMEEKNSEEKAVRLGLIDRATKRAETLMKSHVEALTDGTDKNAYVVEVRWS</sequence>
<dbReference type="Pfam" id="PF14014">
    <property type="entry name" value="DUF4230"/>
    <property type="match status" value="1"/>
</dbReference>
<organism evidence="1 2">
    <name type="scientific">Corynebacterium felinum</name>
    <dbReference type="NCBI Taxonomy" id="131318"/>
    <lineage>
        <taxon>Bacteria</taxon>
        <taxon>Bacillati</taxon>
        <taxon>Actinomycetota</taxon>
        <taxon>Actinomycetes</taxon>
        <taxon>Mycobacteriales</taxon>
        <taxon>Corynebacteriaceae</taxon>
        <taxon>Corynebacterium</taxon>
    </lineage>
</organism>
<proteinExistence type="predicted"/>
<evidence type="ECO:0008006" key="3">
    <source>
        <dbReference type="Google" id="ProtNLM"/>
    </source>
</evidence>
<comment type="caution">
    <text evidence="1">The sequence shown here is derived from an EMBL/GenBank/DDBJ whole genome shotgun (WGS) entry which is preliminary data.</text>
</comment>
<dbReference type="Proteomes" id="UP001183619">
    <property type="component" value="Unassembled WGS sequence"/>
</dbReference>
<gene>
    <name evidence="1" type="ORF">J2S37_001206</name>
</gene>
<dbReference type="RefSeq" id="WP_290259257.1">
    <property type="nucleotide sequence ID" value="NZ_CP047209.1"/>
</dbReference>
<name>A0ABU2B7T5_9CORY</name>
<keyword evidence="2" id="KW-1185">Reference proteome</keyword>
<dbReference type="EMBL" id="JAVDYF010000001">
    <property type="protein sequence ID" value="MDR7354668.1"/>
    <property type="molecule type" value="Genomic_DNA"/>
</dbReference>
<reference evidence="1 2" key="1">
    <citation type="submission" date="2023-07" db="EMBL/GenBank/DDBJ databases">
        <title>Sequencing the genomes of 1000 actinobacteria strains.</title>
        <authorList>
            <person name="Klenk H.-P."/>
        </authorList>
    </citation>
    <scope>NUCLEOTIDE SEQUENCE [LARGE SCALE GENOMIC DNA]</scope>
    <source>
        <strain evidence="1 2">DSM 44508</strain>
    </source>
</reference>
<protein>
    <recommendedName>
        <fullName evidence="3">DUF4230 domain-containing protein</fullName>
    </recommendedName>
</protein>
<evidence type="ECO:0000313" key="2">
    <source>
        <dbReference type="Proteomes" id="UP001183619"/>
    </source>
</evidence>